<dbReference type="EMBL" id="GBRH01225690">
    <property type="protein sequence ID" value="JAD72205.1"/>
    <property type="molecule type" value="Transcribed_RNA"/>
</dbReference>
<accession>A0A0A9CFQ1</accession>
<reference evidence="2" key="1">
    <citation type="submission" date="2014-09" db="EMBL/GenBank/DDBJ databases">
        <authorList>
            <person name="Magalhaes I.L.F."/>
            <person name="Oliveira U."/>
            <person name="Santos F.R."/>
            <person name="Vidigal T.H.D.A."/>
            <person name="Brescovit A.D."/>
            <person name="Santos A.J."/>
        </authorList>
    </citation>
    <scope>NUCLEOTIDE SEQUENCE</scope>
    <source>
        <tissue evidence="2">Shoot tissue taken approximately 20 cm above the soil surface</tissue>
    </source>
</reference>
<organism evidence="2">
    <name type="scientific">Arundo donax</name>
    <name type="common">Giant reed</name>
    <name type="synonym">Donax arundinaceus</name>
    <dbReference type="NCBI Taxonomy" id="35708"/>
    <lineage>
        <taxon>Eukaryota</taxon>
        <taxon>Viridiplantae</taxon>
        <taxon>Streptophyta</taxon>
        <taxon>Embryophyta</taxon>
        <taxon>Tracheophyta</taxon>
        <taxon>Spermatophyta</taxon>
        <taxon>Magnoliopsida</taxon>
        <taxon>Liliopsida</taxon>
        <taxon>Poales</taxon>
        <taxon>Poaceae</taxon>
        <taxon>PACMAD clade</taxon>
        <taxon>Arundinoideae</taxon>
        <taxon>Arundineae</taxon>
        <taxon>Arundo</taxon>
    </lineage>
</organism>
<feature type="compositionally biased region" description="Low complexity" evidence="1">
    <location>
        <begin position="57"/>
        <end position="67"/>
    </location>
</feature>
<feature type="compositionally biased region" description="Basic and acidic residues" evidence="1">
    <location>
        <begin position="44"/>
        <end position="54"/>
    </location>
</feature>
<feature type="region of interest" description="Disordered" evidence="1">
    <location>
        <begin position="1"/>
        <end position="67"/>
    </location>
</feature>
<proteinExistence type="predicted"/>
<dbReference type="AlphaFoldDB" id="A0A0A9CFQ1"/>
<name>A0A0A9CFQ1_ARUDO</name>
<evidence type="ECO:0000256" key="1">
    <source>
        <dbReference type="SAM" id="MobiDB-lite"/>
    </source>
</evidence>
<protein>
    <submittedName>
        <fullName evidence="2">Uncharacterized protein</fullName>
    </submittedName>
</protein>
<evidence type="ECO:0000313" key="2">
    <source>
        <dbReference type="EMBL" id="JAD72205.1"/>
    </source>
</evidence>
<feature type="region of interest" description="Disordered" evidence="1">
    <location>
        <begin position="83"/>
        <end position="104"/>
    </location>
</feature>
<reference evidence="2" key="2">
    <citation type="journal article" date="2015" name="Data Brief">
        <title>Shoot transcriptome of the giant reed, Arundo donax.</title>
        <authorList>
            <person name="Barrero R.A."/>
            <person name="Guerrero F.D."/>
            <person name="Moolhuijzen P."/>
            <person name="Goolsby J.A."/>
            <person name="Tidwell J."/>
            <person name="Bellgard S.E."/>
            <person name="Bellgard M.I."/>
        </authorList>
    </citation>
    <scope>NUCLEOTIDE SEQUENCE</scope>
    <source>
        <tissue evidence="2">Shoot tissue taken approximately 20 cm above the soil surface</tissue>
    </source>
</reference>
<sequence length="104" mass="11074">MSPSPSPRLRCTSSSTALPPACTQKCSNARRKSGMYGRAPPPERSTRRSTRDLRNLSCSESGSTSGPSVVMFVFSASPATAMSSLASDTPTFPPSPSSRWYTQP</sequence>